<evidence type="ECO:0000313" key="1">
    <source>
        <dbReference type="EMBL" id="MBB5219959.1"/>
    </source>
</evidence>
<accession>A0A840SB48</accession>
<evidence type="ECO:0000313" key="2">
    <source>
        <dbReference type="Proteomes" id="UP000578697"/>
    </source>
</evidence>
<keyword evidence="2" id="KW-1185">Reference proteome</keyword>
<comment type="caution">
    <text evidence="1">The sequence shown here is derived from an EMBL/GenBank/DDBJ whole genome shotgun (WGS) entry which is preliminary data.</text>
</comment>
<dbReference type="Proteomes" id="UP000578697">
    <property type="component" value="Unassembled WGS sequence"/>
</dbReference>
<proteinExistence type="predicted"/>
<gene>
    <name evidence="1" type="ORF">HNP77_002348</name>
</gene>
<reference evidence="1 2" key="1">
    <citation type="submission" date="2020-08" db="EMBL/GenBank/DDBJ databases">
        <title>Genomic Encyclopedia of Type Strains, Phase IV (KMG-IV): sequencing the most valuable type-strain genomes for metagenomic binning, comparative biology and taxonomic classification.</title>
        <authorList>
            <person name="Goeker M."/>
        </authorList>
    </citation>
    <scope>NUCLEOTIDE SEQUENCE [LARGE SCALE GENOMIC DNA]</scope>
    <source>
        <strain evidence="1 2">DSM 103679</strain>
    </source>
</reference>
<dbReference type="EMBL" id="JACHFR010000004">
    <property type="protein sequence ID" value="MBB5219959.1"/>
    <property type="molecule type" value="Genomic_DNA"/>
</dbReference>
<name>A0A840SB48_9SPIR</name>
<dbReference type="RefSeq" id="WP_184653549.1">
    <property type="nucleotide sequence ID" value="NZ_JACHFR010000004.1"/>
</dbReference>
<sequence>MRSKFFFLMTAAFFCCFNFYGQSKTENGVQDNLTGESDDIRSENAGANEIRQPFAWTSAGDVLKYQVIIDRINSDGSAEQVFFHETDEEETEACKIYIEPVLPPGHYRSQIRVFNILGIEEEDLLDTDLFDIRKAYMPEIKNVTYPLYMRSTIYLDDLDNDGIIKIEGHNLFDLPVTYDELIYTEYFLKNDKRRISPVEIIDRGKNDKNLTFRFDMKKLPVGEYYFIAQDASGLHSEENSDSHFSIKFKKWMDFDVEGGYVCPVVLHDDTFPSYIGKVLPFSVQGKVSFMPMKNNWGYLGFGIRASYSRLYKDCGDYTIDGNLATGHFIVIYQLPMFRRRVVAELHGGAGLSYFNDICFHFAHNVDSEPLNTVSISLDAGASLQFYLNKRLYTEIAADYVFTMNSDMILGMILPSAGVGWQF</sequence>
<protein>
    <submittedName>
        <fullName evidence="1">Uncharacterized protein</fullName>
    </submittedName>
</protein>
<organism evidence="1 2">
    <name type="scientific">Treponema rectale</name>
    <dbReference type="NCBI Taxonomy" id="744512"/>
    <lineage>
        <taxon>Bacteria</taxon>
        <taxon>Pseudomonadati</taxon>
        <taxon>Spirochaetota</taxon>
        <taxon>Spirochaetia</taxon>
        <taxon>Spirochaetales</taxon>
        <taxon>Treponemataceae</taxon>
        <taxon>Treponema</taxon>
    </lineage>
</organism>
<dbReference type="AlphaFoldDB" id="A0A840SB48"/>